<dbReference type="EMBL" id="CP038484">
    <property type="protein sequence ID" value="QFZ25472.1"/>
    <property type="molecule type" value="Genomic_DNA"/>
</dbReference>
<organism evidence="1 2">
    <name type="scientific">Clavispora lusitaniae</name>
    <name type="common">Candida lusitaniae</name>
    <dbReference type="NCBI Taxonomy" id="36911"/>
    <lineage>
        <taxon>Eukaryota</taxon>
        <taxon>Fungi</taxon>
        <taxon>Dikarya</taxon>
        <taxon>Ascomycota</taxon>
        <taxon>Saccharomycotina</taxon>
        <taxon>Pichiomycetes</taxon>
        <taxon>Metschnikowiaceae</taxon>
        <taxon>Clavispora</taxon>
    </lineage>
</organism>
<protein>
    <submittedName>
        <fullName evidence="1">Uncharacterized protein</fullName>
    </submittedName>
</protein>
<proteinExistence type="predicted"/>
<dbReference type="Proteomes" id="UP000326582">
    <property type="component" value="Chromosome 1"/>
</dbReference>
<reference evidence="2" key="1">
    <citation type="journal article" date="2019" name="MBio">
        <title>Comparative genomics for the elucidation of multidrug resistance (MDR) in Candida lusitaniae.</title>
        <authorList>
            <person name="Kannan A."/>
            <person name="Asner S.A."/>
            <person name="Trachsel E."/>
            <person name="Kelly S."/>
            <person name="Parker J."/>
            <person name="Sanglard D."/>
        </authorList>
    </citation>
    <scope>NUCLEOTIDE SEQUENCE [LARGE SCALE GENOMIC DNA]</scope>
    <source>
        <strain evidence="2">P1</strain>
    </source>
</reference>
<evidence type="ECO:0000313" key="1">
    <source>
        <dbReference type="EMBL" id="QFZ25472.1"/>
    </source>
</evidence>
<accession>A0ACD0WD80</accession>
<gene>
    <name evidence="1" type="ORF">EJF14_10568</name>
</gene>
<evidence type="ECO:0000313" key="2">
    <source>
        <dbReference type="Proteomes" id="UP000326582"/>
    </source>
</evidence>
<keyword evidence="2" id="KW-1185">Reference proteome</keyword>
<name>A0ACD0WD80_CLALS</name>
<sequence length="546" mass="61609">MQSDSNEDSDLWMDLDQVFLNSNPEVPERKSSFEALKTESSPATDFFTHEEADFSANDHNLIALGSHLRPSGNADKDAITSFSQEAFSSKSIEEIHLALPTREAALSLEDKFSFGEAGVNFPDQDGFLGVLETDADFHFPEQEVSLSFSTDEESSIFSNKRNSTDLETLVPNMDDSPMRNPPVEKEKKVCSTTEASNYNADYIPTDSLPRTLEVEKFLAEPVLSLGDLSGQHGQVPTSVVPRDFFSSTYEYVPTESDFSLPSSFLDSNFSLAMPAENKSDSSNYTYNASEQSSQIPKKRQCPTPPQETAKAKASRTKKPRKNTVPKRIFDYSQVKIFSQMERAPQLQNNARLPDPGTTNHQMQLVILQNQSGCVINRTRYVRSNLDPLRYLHPNVIYEKNELFEANNPYQQEFTRVEIDPESGLPINETRSGLCPYCEDLSFYELKNSSYAQHLSHSHGVFTDNFLTPNPLHIGHYAVAKSTNSPRKTTARVRSHEGVVCPACYKVVEIRCWSSTSVKKPLSNYLRHFKEEHRVGKNRSTYFRAHV</sequence>